<evidence type="ECO:0000256" key="2">
    <source>
        <dbReference type="SAM" id="Phobius"/>
    </source>
</evidence>
<feature type="transmembrane region" description="Helical" evidence="2">
    <location>
        <begin position="105"/>
        <end position="125"/>
    </location>
</feature>
<feature type="compositionally biased region" description="Basic and acidic residues" evidence="1">
    <location>
        <begin position="237"/>
        <end position="255"/>
    </location>
</feature>
<feature type="transmembrane region" description="Helical" evidence="2">
    <location>
        <begin position="76"/>
        <end position="93"/>
    </location>
</feature>
<evidence type="ECO:0000256" key="3">
    <source>
        <dbReference type="SAM" id="SignalP"/>
    </source>
</evidence>
<feature type="transmembrane region" description="Helical" evidence="2">
    <location>
        <begin position="146"/>
        <end position="169"/>
    </location>
</feature>
<proteinExistence type="predicted"/>
<feature type="transmembrane region" description="Helical" evidence="2">
    <location>
        <begin position="50"/>
        <end position="69"/>
    </location>
</feature>
<evidence type="ECO:0000313" key="5">
    <source>
        <dbReference type="Proteomes" id="UP000027222"/>
    </source>
</evidence>
<dbReference type="EMBL" id="KL142373">
    <property type="protein sequence ID" value="KDR79167.1"/>
    <property type="molecule type" value="Genomic_DNA"/>
</dbReference>
<keyword evidence="5" id="KW-1185">Reference proteome</keyword>
<sequence length="267" mass="29245">MMLAALIVMFILATADIAVSWNLVLAHTQWLYRGDSTTLFRAVHPKFLLHLVNNVIADVLLILRCFVVWGKRKSIIYASGLLLVAGTVLGILSEGTLLPSLEFLVGPYIVSVLALNIVVTLLTAGRILWIAREVKRVMGRGMVSHYHFAVGILVESGLIYTMSAVLVFILSTTNFIIMAAAISIRVVCIMPILLIVQIALGHNTKDVHTTVSMLQAGTQQVVVLDTIVSGGHVDFERGQETHDEYKSEDVEDGRQPADTGPSSRRSR</sequence>
<feature type="region of interest" description="Disordered" evidence="1">
    <location>
        <begin position="237"/>
        <end position="267"/>
    </location>
</feature>
<feature type="signal peptide" evidence="3">
    <location>
        <begin position="1"/>
        <end position="20"/>
    </location>
</feature>
<accession>A0A067T9X1</accession>
<feature type="transmembrane region" description="Helical" evidence="2">
    <location>
        <begin position="175"/>
        <end position="196"/>
    </location>
</feature>
<reference evidence="5" key="1">
    <citation type="journal article" date="2014" name="Proc. Natl. Acad. Sci. U.S.A.">
        <title>Extensive sampling of basidiomycete genomes demonstrates inadequacy of the white-rot/brown-rot paradigm for wood decay fungi.</title>
        <authorList>
            <person name="Riley R."/>
            <person name="Salamov A.A."/>
            <person name="Brown D.W."/>
            <person name="Nagy L.G."/>
            <person name="Floudas D."/>
            <person name="Held B.W."/>
            <person name="Levasseur A."/>
            <person name="Lombard V."/>
            <person name="Morin E."/>
            <person name="Otillar R."/>
            <person name="Lindquist E.A."/>
            <person name="Sun H."/>
            <person name="LaButti K.M."/>
            <person name="Schmutz J."/>
            <person name="Jabbour D."/>
            <person name="Luo H."/>
            <person name="Baker S.E."/>
            <person name="Pisabarro A.G."/>
            <person name="Walton J.D."/>
            <person name="Blanchette R.A."/>
            <person name="Henrissat B."/>
            <person name="Martin F."/>
            <person name="Cullen D."/>
            <person name="Hibbett D.S."/>
            <person name="Grigoriev I.V."/>
        </authorList>
    </citation>
    <scope>NUCLEOTIDE SEQUENCE [LARGE SCALE GENOMIC DNA]</scope>
    <source>
        <strain evidence="5">CBS 339.88</strain>
    </source>
</reference>
<feature type="chain" id="PRO_5001648989" evidence="3">
    <location>
        <begin position="21"/>
        <end position="267"/>
    </location>
</feature>
<protein>
    <submittedName>
        <fullName evidence="4">Uncharacterized protein</fullName>
    </submittedName>
</protein>
<dbReference type="STRING" id="685588.A0A067T9X1"/>
<dbReference type="OrthoDB" id="3019750at2759"/>
<organism evidence="4 5">
    <name type="scientific">Galerina marginata (strain CBS 339.88)</name>
    <dbReference type="NCBI Taxonomy" id="685588"/>
    <lineage>
        <taxon>Eukaryota</taxon>
        <taxon>Fungi</taxon>
        <taxon>Dikarya</taxon>
        <taxon>Basidiomycota</taxon>
        <taxon>Agaricomycotina</taxon>
        <taxon>Agaricomycetes</taxon>
        <taxon>Agaricomycetidae</taxon>
        <taxon>Agaricales</taxon>
        <taxon>Agaricineae</taxon>
        <taxon>Strophariaceae</taxon>
        <taxon>Galerina</taxon>
    </lineage>
</organism>
<dbReference type="HOGENOM" id="CLU_044614_2_2_1"/>
<keyword evidence="3" id="KW-0732">Signal</keyword>
<dbReference type="AlphaFoldDB" id="A0A067T9X1"/>
<dbReference type="Proteomes" id="UP000027222">
    <property type="component" value="Unassembled WGS sequence"/>
</dbReference>
<keyword evidence="2" id="KW-0472">Membrane</keyword>
<name>A0A067T9X1_GALM3</name>
<keyword evidence="2" id="KW-0812">Transmembrane</keyword>
<gene>
    <name evidence="4" type="ORF">GALMADRAFT_243060</name>
</gene>
<evidence type="ECO:0000256" key="1">
    <source>
        <dbReference type="SAM" id="MobiDB-lite"/>
    </source>
</evidence>
<keyword evidence="2" id="KW-1133">Transmembrane helix</keyword>
<evidence type="ECO:0000313" key="4">
    <source>
        <dbReference type="EMBL" id="KDR79167.1"/>
    </source>
</evidence>